<organism evidence="2 3">
    <name type="scientific">Linum trigynum</name>
    <dbReference type="NCBI Taxonomy" id="586398"/>
    <lineage>
        <taxon>Eukaryota</taxon>
        <taxon>Viridiplantae</taxon>
        <taxon>Streptophyta</taxon>
        <taxon>Embryophyta</taxon>
        <taxon>Tracheophyta</taxon>
        <taxon>Spermatophyta</taxon>
        <taxon>Magnoliopsida</taxon>
        <taxon>eudicotyledons</taxon>
        <taxon>Gunneridae</taxon>
        <taxon>Pentapetalae</taxon>
        <taxon>rosids</taxon>
        <taxon>fabids</taxon>
        <taxon>Malpighiales</taxon>
        <taxon>Linaceae</taxon>
        <taxon>Linum</taxon>
    </lineage>
</organism>
<evidence type="ECO:0000256" key="1">
    <source>
        <dbReference type="SAM" id="MobiDB-lite"/>
    </source>
</evidence>
<feature type="region of interest" description="Disordered" evidence="1">
    <location>
        <begin position="1"/>
        <end position="34"/>
    </location>
</feature>
<dbReference type="EMBL" id="OZ034818">
    <property type="protein sequence ID" value="CAL1390201.1"/>
    <property type="molecule type" value="Genomic_DNA"/>
</dbReference>
<dbReference type="AlphaFoldDB" id="A0AAV2EVW3"/>
<reference evidence="2 3" key="1">
    <citation type="submission" date="2024-04" db="EMBL/GenBank/DDBJ databases">
        <authorList>
            <person name="Fracassetti M."/>
        </authorList>
    </citation>
    <scope>NUCLEOTIDE SEQUENCE [LARGE SCALE GENOMIC DNA]</scope>
</reference>
<name>A0AAV2EVW3_9ROSI</name>
<evidence type="ECO:0000313" key="3">
    <source>
        <dbReference type="Proteomes" id="UP001497516"/>
    </source>
</evidence>
<accession>A0AAV2EVW3</accession>
<keyword evidence="3" id="KW-1185">Reference proteome</keyword>
<dbReference type="Proteomes" id="UP001497516">
    <property type="component" value="Chromosome 5"/>
</dbReference>
<protein>
    <submittedName>
        <fullName evidence="2">Uncharacterized protein</fullName>
    </submittedName>
</protein>
<gene>
    <name evidence="2" type="ORF">LTRI10_LOCUS31007</name>
</gene>
<evidence type="ECO:0000313" key="2">
    <source>
        <dbReference type="EMBL" id="CAL1390201.1"/>
    </source>
</evidence>
<proteinExistence type="predicted"/>
<sequence>MARRPPHRFTPPHFTAPSPPNVGHHSRESSSTRFSGSLKHRYVKIFNAAQEMARDTVTTLFRWSERV</sequence>